<sequence>METLRLPEVLRIAGVSDVTLWRWEKAGRFPRRFKLGPNSVGWDRADVEAWREAKRTGTPWPEAA</sequence>
<dbReference type="InterPro" id="IPR010260">
    <property type="entry name" value="AlpA"/>
</dbReference>
<dbReference type="InterPro" id="IPR052931">
    <property type="entry name" value="Prophage_regulatory_activator"/>
</dbReference>
<dbReference type="AlphaFoldDB" id="A0A211ZRB1"/>
<evidence type="ECO:0000313" key="1">
    <source>
        <dbReference type="EMBL" id="OWJ67822.1"/>
    </source>
</evidence>
<keyword evidence="2" id="KW-1185">Reference proteome</keyword>
<protein>
    <recommendedName>
        <fullName evidence="3">AlpA family transcriptional regulator</fullName>
    </recommendedName>
</protein>
<accession>A0A211ZRB1</accession>
<dbReference type="Proteomes" id="UP000196655">
    <property type="component" value="Unassembled WGS sequence"/>
</dbReference>
<reference evidence="2" key="1">
    <citation type="submission" date="2017-05" db="EMBL/GenBank/DDBJ databases">
        <authorList>
            <person name="Macchi M."/>
            <person name="Festa S."/>
            <person name="Coppotelli B.M."/>
            <person name="Morelli I.S."/>
        </authorList>
    </citation>
    <scope>NUCLEOTIDE SEQUENCE [LARGE SCALE GENOMIC DNA]</scope>
    <source>
        <strain evidence="2">I</strain>
    </source>
</reference>
<dbReference type="RefSeq" id="WP_275542371.1">
    <property type="nucleotide sequence ID" value="NZ_NHON01000010.1"/>
</dbReference>
<organism evidence="1 2">
    <name type="scientific">Inquilinus limosus</name>
    <dbReference type="NCBI Taxonomy" id="171674"/>
    <lineage>
        <taxon>Bacteria</taxon>
        <taxon>Pseudomonadati</taxon>
        <taxon>Pseudomonadota</taxon>
        <taxon>Alphaproteobacteria</taxon>
        <taxon>Rhodospirillales</taxon>
        <taxon>Rhodospirillaceae</taxon>
        <taxon>Inquilinus</taxon>
    </lineage>
</organism>
<dbReference type="PANTHER" id="PTHR36154:SF1">
    <property type="entry name" value="DNA-BINDING TRANSCRIPTIONAL ACTIVATOR ALPA"/>
    <property type="match status" value="1"/>
</dbReference>
<proteinExistence type="predicted"/>
<evidence type="ECO:0000313" key="2">
    <source>
        <dbReference type="Proteomes" id="UP000196655"/>
    </source>
</evidence>
<comment type="caution">
    <text evidence="1">The sequence shown here is derived from an EMBL/GenBank/DDBJ whole genome shotgun (WGS) entry which is preliminary data.</text>
</comment>
<dbReference type="Pfam" id="PF05930">
    <property type="entry name" value="Phage_AlpA"/>
    <property type="match status" value="1"/>
</dbReference>
<dbReference type="InterPro" id="IPR009061">
    <property type="entry name" value="DNA-bd_dom_put_sf"/>
</dbReference>
<dbReference type="EMBL" id="NHON01000010">
    <property type="protein sequence ID" value="OWJ67822.1"/>
    <property type="molecule type" value="Genomic_DNA"/>
</dbReference>
<gene>
    <name evidence="1" type="ORF">BWR60_07535</name>
</gene>
<dbReference type="Gene3D" id="1.10.238.160">
    <property type="match status" value="1"/>
</dbReference>
<dbReference type="PANTHER" id="PTHR36154">
    <property type="entry name" value="DNA-BINDING TRANSCRIPTIONAL ACTIVATOR ALPA"/>
    <property type="match status" value="1"/>
</dbReference>
<evidence type="ECO:0008006" key="3">
    <source>
        <dbReference type="Google" id="ProtNLM"/>
    </source>
</evidence>
<name>A0A211ZRB1_9PROT</name>
<dbReference type="SUPFAM" id="SSF46955">
    <property type="entry name" value="Putative DNA-binding domain"/>
    <property type="match status" value="1"/>
</dbReference>